<evidence type="ECO:0000313" key="3">
    <source>
        <dbReference type="RefSeq" id="XP_013391131.1"/>
    </source>
</evidence>
<dbReference type="RefSeq" id="XP_013391131.1">
    <property type="nucleotide sequence ID" value="XM_013535677.1"/>
</dbReference>
<dbReference type="InParanoid" id="A0A1S3HZY3"/>
<dbReference type="GeneID" id="106159397"/>
<keyword evidence="1" id="KW-0812">Transmembrane</keyword>
<organism evidence="2 3">
    <name type="scientific">Lingula anatina</name>
    <name type="common">Brachiopod</name>
    <name type="synonym">Lingula unguis</name>
    <dbReference type="NCBI Taxonomy" id="7574"/>
    <lineage>
        <taxon>Eukaryota</taxon>
        <taxon>Metazoa</taxon>
        <taxon>Spiralia</taxon>
        <taxon>Lophotrochozoa</taxon>
        <taxon>Brachiopoda</taxon>
        <taxon>Linguliformea</taxon>
        <taxon>Lingulata</taxon>
        <taxon>Lingulida</taxon>
        <taxon>Linguloidea</taxon>
        <taxon>Lingulidae</taxon>
        <taxon>Lingula</taxon>
    </lineage>
</organism>
<keyword evidence="2" id="KW-1185">Reference proteome</keyword>
<accession>A0A1S3HZY3</accession>
<dbReference type="SUPFAM" id="SSF57850">
    <property type="entry name" value="RING/U-box"/>
    <property type="match status" value="1"/>
</dbReference>
<dbReference type="STRING" id="7574.A0A1S3HZY3"/>
<gene>
    <name evidence="3" type="primary">LOC106159397</name>
</gene>
<keyword evidence="1" id="KW-1133">Transmembrane helix</keyword>
<feature type="transmembrane region" description="Helical" evidence="1">
    <location>
        <begin position="351"/>
        <end position="369"/>
    </location>
</feature>
<feature type="transmembrane region" description="Helical" evidence="1">
    <location>
        <begin position="378"/>
        <end position="395"/>
    </location>
</feature>
<dbReference type="Proteomes" id="UP000085678">
    <property type="component" value="Unplaced"/>
</dbReference>
<dbReference type="KEGG" id="lak:106159397"/>
<sequence>MELQKQRVASLLHTLSYFKNQKNSHMVKDSGLFLHHRGLSKSGQTMGSIMGCSVSNSTLTRHREHLSVLNSKSVTQCLNKVAKNKKLLLGFIDDFHNVHTIRVPTEHHASSAVSMATLLVQQVPVPAITASPDLHTSVLVDKKLCRGGIDISAVQTVISKLQQKRASNLFQLLPEELLQPNQTISTATLEELRVYNEVQHRELNKLNTTLLIDEVHQPLHSLADYEKAFRRLFLSDELLDYIKSNAVFLPGDYPTFYFMKKLIAQLPITDHRLHVVPLQGPFHVFLNLIEDIVITNHAFFANLYREVFGGILAKKPKPFRISLVIVAAYLGWHHIRSSILHKFHLSKDLEVLYILFLLDTLIPTAFVYYSKIFRTGDLINFRLITSLIAIIFIILRRKHYNKATLASISDDIHHQGLPVYEQIKNSHLSIFTEKLVELFHSVLRRHIQPHSTHQQISQRAKELSAANIDSFSSNFTNQPSSSSHSKDLTLITHKTAVFLVKSFSAIADHIGQANQSETKPKELPKYHLPGLQIDVDVRNMPLGFSFYDFSVSIPNIHVRCESTECLADENAEFKILMCGHSFHIACMPNQCPFCLKNINKRLADLSNTFNLSLLQKKCPDIKRESDCSTDDLSSSPSKSPYYHSQDFHHDLQKHINSISTLPFPAKNNIKQTQQETKQSYKQNTVITPKIHTNPGKLADKLKNHTNLPLNNLHFTELKDIEKLACPWQGTTSHGIKLINTCPMDFILSCIIISAIKSPSFRNLLFSLSNPTALSLQQMYHMLHATKSWSDIRLHWLKLTNNRFLAANLNNNTLNCWGEEMDLILSPIWNSSLGNMSAKPIHHCPTCNQTRARNPIKTLPVHKILKQHGSGITHLQTAVNEVLTPTSTKYTDSKCPQCNTTERIHFELERQPPLLLLWVYPYALEQRGIKLTDVPKHLTLATQKIDIHWWALQLTEIVTTVVTLCEIGYL</sequence>
<protein>
    <submittedName>
        <fullName evidence="3">Uncharacterized protein LOC106159397</fullName>
    </submittedName>
</protein>
<name>A0A1S3HZY3_LINAN</name>
<reference evidence="3" key="1">
    <citation type="submission" date="2025-08" db="UniProtKB">
        <authorList>
            <consortium name="RefSeq"/>
        </authorList>
    </citation>
    <scope>IDENTIFICATION</scope>
    <source>
        <tissue evidence="3">Gonads</tissue>
    </source>
</reference>
<keyword evidence="1" id="KW-0472">Membrane</keyword>
<dbReference type="OrthoDB" id="5983279at2759"/>
<evidence type="ECO:0000313" key="2">
    <source>
        <dbReference type="Proteomes" id="UP000085678"/>
    </source>
</evidence>
<proteinExistence type="predicted"/>
<dbReference type="AlphaFoldDB" id="A0A1S3HZY3"/>
<feature type="transmembrane region" description="Helical" evidence="1">
    <location>
        <begin position="321"/>
        <end position="339"/>
    </location>
</feature>
<evidence type="ECO:0000256" key="1">
    <source>
        <dbReference type="SAM" id="Phobius"/>
    </source>
</evidence>